<evidence type="ECO:0000313" key="2">
    <source>
        <dbReference type="Proteomes" id="UP001157418"/>
    </source>
</evidence>
<accession>A0AAU9LHP8</accession>
<dbReference type="Proteomes" id="UP001157418">
    <property type="component" value="Unassembled WGS sequence"/>
</dbReference>
<dbReference type="EMBL" id="CAKMRJ010000001">
    <property type="protein sequence ID" value="CAH1413102.1"/>
    <property type="molecule type" value="Genomic_DNA"/>
</dbReference>
<gene>
    <name evidence="1" type="ORF">LVIROSA_LOCUS1078</name>
</gene>
<protein>
    <submittedName>
        <fullName evidence="1">Uncharacterized protein</fullName>
    </submittedName>
</protein>
<dbReference type="AlphaFoldDB" id="A0AAU9LHP8"/>
<name>A0AAU9LHP8_9ASTR</name>
<comment type="caution">
    <text evidence="1">The sequence shown here is derived from an EMBL/GenBank/DDBJ whole genome shotgun (WGS) entry which is preliminary data.</text>
</comment>
<keyword evidence="2" id="KW-1185">Reference proteome</keyword>
<organism evidence="1 2">
    <name type="scientific">Lactuca virosa</name>
    <dbReference type="NCBI Taxonomy" id="75947"/>
    <lineage>
        <taxon>Eukaryota</taxon>
        <taxon>Viridiplantae</taxon>
        <taxon>Streptophyta</taxon>
        <taxon>Embryophyta</taxon>
        <taxon>Tracheophyta</taxon>
        <taxon>Spermatophyta</taxon>
        <taxon>Magnoliopsida</taxon>
        <taxon>eudicotyledons</taxon>
        <taxon>Gunneridae</taxon>
        <taxon>Pentapetalae</taxon>
        <taxon>asterids</taxon>
        <taxon>campanulids</taxon>
        <taxon>Asterales</taxon>
        <taxon>Asteraceae</taxon>
        <taxon>Cichorioideae</taxon>
        <taxon>Cichorieae</taxon>
        <taxon>Lactucinae</taxon>
        <taxon>Lactuca</taxon>
    </lineage>
</organism>
<reference evidence="1 2" key="1">
    <citation type="submission" date="2022-01" db="EMBL/GenBank/DDBJ databases">
        <authorList>
            <person name="Xiong W."/>
            <person name="Schranz E."/>
        </authorList>
    </citation>
    <scope>NUCLEOTIDE SEQUENCE [LARGE SCALE GENOMIC DNA]</scope>
</reference>
<evidence type="ECO:0000313" key="1">
    <source>
        <dbReference type="EMBL" id="CAH1413102.1"/>
    </source>
</evidence>
<proteinExistence type="predicted"/>
<sequence length="94" mass="10610">MRRGVSIGGGQAQIVSFKGSWLWLKEEEMVSLRRRWKGIVGQGSFNYLSQELKSGLHEGILLSFNHLPNWIGMDDHRNQCKDSFSSLNCGSAKL</sequence>